<evidence type="ECO:0000313" key="4">
    <source>
        <dbReference type="Proteomes" id="UP000011841"/>
    </source>
</evidence>
<keyword evidence="4" id="KW-1185">Reference proteome</keyword>
<feature type="chain" id="PRO_5004061974" evidence="2">
    <location>
        <begin position="25"/>
        <end position="310"/>
    </location>
</feature>
<sequence>MTSYRCALAFFTAGLGLFASAAQAQTLIQAPQPLQIVPWQQIAPAPQDEDEDKPDDQAAAADPMKDVDVANLDWSQLAIDETTFLDRPEAAAAKRKAAAEKAAALDWSNQNKGSLASGVSVKQSVSPFWDARVGADMTVARQPSTMSELLAEKAENGGNAPQSGGSAWASVTAPGAGAIWDKTAIEARVDPGSDQSRLGTTLTKAVPIDHYNLTLQNGYNVTQQGMVPIPGAAPKTSRSFDTEQSAKLSIQDTGTSVTAGQTLSSSDDKWLRKVGAEQKLTDGLSVSGSVSETAQGGTSKSISAGFKRSW</sequence>
<accession>M4ZF88</accession>
<proteinExistence type="predicted"/>
<organism evidence="3 4">
    <name type="scientific">Bradyrhizobium oligotrophicum S58</name>
    <dbReference type="NCBI Taxonomy" id="1245469"/>
    <lineage>
        <taxon>Bacteria</taxon>
        <taxon>Pseudomonadati</taxon>
        <taxon>Pseudomonadota</taxon>
        <taxon>Alphaproteobacteria</taxon>
        <taxon>Hyphomicrobiales</taxon>
        <taxon>Nitrobacteraceae</taxon>
        <taxon>Bradyrhizobium</taxon>
    </lineage>
</organism>
<protein>
    <submittedName>
        <fullName evidence="3">Uncharacterized protein</fullName>
    </submittedName>
</protein>
<keyword evidence="2" id="KW-0732">Signal</keyword>
<dbReference type="RefSeq" id="WP_015669235.1">
    <property type="nucleotide sequence ID" value="NC_020453.1"/>
</dbReference>
<evidence type="ECO:0000313" key="3">
    <source>
        <dbReference type="EMBL" id="BAM92151.1"/>
    </source>
</evidence>
<dbReference type="AlphaFoldDB" id="M4ZF88"/>
<dbReference type="KEGG" id="aol:S58_61770"/>
<dbReference type="HOGENOM" id="CLU_060262_0_0_5"/>
<dbReference type="OrthoDB" id="8442869at2"/>
<evidence type="ECO:0000256" key="1">
    <source>
        <dbReference type="SAM" id="MobiDB-lite"/>
    </source>
</evidence>
<dbReference type="eggNOG" id="ENOG5033KXI">
    <property type="taxonomic scope" value="Bacteria"/>
</dbReference>
<dbReference type="STRING" id="1245469.S58_61770"/>
<evidence type="ECO:0000256" key="2">
    <source>
        <dbReference type="SAM" id="SignalP"/>
    </source>
</evidence>
<feature type="region of interest" description="Disordered" evidence="1">
    <location>
        <begin position="45"/>
        <end position="65"/>
    </location>
</feature>
<dbReference type="EMBL" id="AP012603">
    <property type="protein sequence ID" value="BAM92151.1"/>
    <property type="molecule type" value="Genomic_DNA"/>
</dbReference>
<reference evidence="3 4" key="1">
    <citation type="journal article" date="2013" name="Appl. Environ. Microbiol.">
        <title>Genome analysis suggests that the soil oligotrophic bacterium Agromonas oligotrophica (Bradyrhizobium oligotrophicum) is a nitrogen-fixing symbiont of Aeschynomene indica.</title>
        <authorList>
            <person name="Okubo T."/>
            <person name="Fukushima S."/>
            <person name="Itakura M."/>
            <person name="Oshima K."/>
            <person name="Longtonglang A."/>
            <person name="Teaumroong N."/>
            <person name="Mitsui H."/>
            <person name="Hattori M."/>
            <person name="Hattori R."/>
            <person name="Hattori T."/>
            <person name="Minamisawa K."/>
        </authorList>
    </citation>
    <scope>NUCLEOTIDE SEQUENCE [LARGE SCALE GENOMIC DNA]</scope>
    <source>
        <strain evidence="3 4">S58</strain>
    </source>
</reference>
<feature type="signal peptide" evidence="2">
    <location>
        <begin position="1"/>
        <end position="24"/>
    </location>
</feature>
<dbReference type="GeneID" id="301819877"/>
<feature type="compositionally biased region" description="Polar residues" evidence="1">
    <location>
        <begin position="286"/>
        <end position="302"/>
    </location>
</feature>
<gene>
    <name evidence="3" type="ORF">S58_61770</name>
</gene>
<dbReference type="Proteomes" id="UP000011841">
    <property type="component" value="Chromosome"/>
</dbReference>
<feature type="region of interest" description="Disordered" evidence="1">
    <location>
        <begin position="286"/>
        <end position="310"/>
    </location>
</feature>
<name>M4ZF88_9BRAD</name>
<dbReference type="PATRIC" id="fig|1245469.3.peg.6307"/>